<keyword evidence="12" id="KW-1185">Reference proteome</keyword>
<dbReference type="GO" id="GO:0061710">
    <property type="term" value="F:L-threonylcarbamoyladenylate synthase"/>
    <property type="evidence" value="ECO:0007669"/>
    <property type="project" value="UniProtKB-EC"/>
</dbReference>
<accession>A0A1T0CJU8</accession>
<dbReference type="PANTHER" id="PTHR17490">
    <property type="entry name" value="SUA5"/>
    <property type="match status" value="1"/>
</dbReference>
<gene>
    <name evidence="9" type="primary">tsaC</name>
    <name evidence="11" type="ORF">B0682_01770</name>
</gene>
<dbReference type="HAMAP" id="MF_01852">
    <property type="entry name" value="TsaC"/>
    <property type="match status" value="1"/>
</dbReference>
<dbReference type="STRING" id="90241.B0682_01770"/>
<dbReference type="GO" id="GO:0006450">
    <property type="term" value="P:regulation of translational fidelity"/>
    <property type="evidence" value="ECO:0007669"/>
    <property type="project" value="TreeGrafter"/>
</dbReference>
<evidence type="ECO:0000259" key="10">
    <source>
        <dbReference type="PROSITE" id="PS51163"/>
    </source>
</evidence>
<keyword evidence="3 9" id="KW-0808">Transferase</keyword>
<dbReference type="SUPFAM" id="SSF55821">
    <property type="entry name" value="YrdC/RibB"/>
    <property type="match status" value="1"/>
</dbReference>
<comment type="caution">
    <text evidence="11">The sequence shown here is derived from an EMBL/GenBank/DDBJ whole genome shotgun (WGS) entry which is preliminary data.</text>
</comment>
<keyword evidence="5 9" id="KW-0548">Nucleotidyltransferase</keyword>
<evidence type="ECO:0000256" key="8">
    <source>
        <dbReference type="ARBA" id="ARBA00048366"/>
    </source>
</evidence>
<dbReference type="GO" id="GO:0002949">
    <property type="term" value="P:tRNA threonylcarbamoyladenosine modification"/>
    <property type="evidence" value="ECO:0007669"/>
    <property type="project" value="UniProtKB-UniRule"/>
</dbReference>
<dbReference type="PROSITE" id="PS51163">
    <property type="entry name" value="YRDC"/>
    <property type="match status" value="1"/>
</dbReference>
<evidence type="ECO:0000313" key="12">
    <source>
        <dbReference type="Proteomes" id="UP000191094"/>
    </source>
</evidence>
<organism evidence="11 12">
    <name type="scientific">Lwoffella lincolnii</name>
    <dbReference type="NCBI Taxonomy" id="90241"/>
    <lineage>
        <taxon>Bacteria</taxon>
        <taxon>Pseudomonadati</taxon>
        <taxon>Pseudomonadota</taxon>
        <taxon>Gammaproteobacteria</taxon>
        <taxon>Moraxellales</taxon>
        <taxon>Moraxellaceae</taxon>
        <taxon>Lwoffella</taxon>
    </lineage>
</organism>
<evidence type="ECO:0000256" key="5">
    <source>
        <dbReference type="ARBA" id="ARBA00022695"/>
    </source>
</evidence>
<evidence type="ECO:0000256" key="9">
    <source>
        <dbReference type="HAMAP-Rule" id="MF_01852"/>
    </source>
</evidence>
<dbReference type="Pfam" id="PF01300">
    <property type="entry name" value="Sua5_yciO_yrdC"/>
    <property type="match status" value="1"/>
</dbReference>
<dbReference type="GO" id="GO:0003725">
    <property type="term" value="F:double-stranded RNA binding"/>
    <property type="evidence" value="ECO:0007669"/>
    <property type="project" value="InterPro"/>
</dbReference>
<comment type="subcellular location">
    <subcellularLocation>
        <location evidence="1 9">Cytoplasm</location>
    </subcellularLocation>
</comment>
<dbReference type="Proteomes" id="UP000191094">
    <property type="component" value="Unassembled WGS sequence"/>
</dbReference>
<evidence type="ECO:0000256" key="4">
    <source>
        <dbReference type="ARBA" id="ARBA00022694"/>
    </source>
</evidence>
<keyword evidence="2 9" id="KW-0963">Cytoplasm</keyword>
<sequence length="210" mass="23227">MSSSYPSCITTEPMIASQWLKQGELLAYPTESVWGIGCDAMNEQAVIKILTIKQRHVNKGLIVLTDTTERLIPLLVTLTNKQRQQLEKSWQAQHLKDQPPQAQTQASTWLLPLPHGINLPHWLTGEHGSLAVRVIAHPIIQQVCRHMVSADNPFGFIVSTSCNPSGQAPAKTLPEAICYFGDDIGYLQGDTLGYHKPSQIKDAITGKVIR</sequence>
<dbReference type="EMBL" id="MUYT01000002">
    <property type="protein sequence ID" value="OOS22594.1"/>
    <property type="molecule type" value="Genomic_DNA"/>
</dbReference>
<proteinExistence type="inferred from homology"/>
<dbReference type="EC" id="2.7.7.87" evidence="9"/>
<dbReference type="RefSeq" id="WP_078306446.1">
    <property type="nucleotide sequence ID" value="NZ_CP174475.1"/>
</dbReference>
<feature type="domain" description="YrdC-like" evidence="10">
    <location>
        <begin position="10"/>
        <end position="210"/>
    </location>
</feature>
<dbReference type="InterPro" id="IPR017945">
    <property type="entry name" value="DHBP_synth_RibB-like_a/b_dom"/>
</dbReference>
<dbReference type="InterPro" id="IPR023535">
    <property type="entry name" value="TC-AMP_synthase"/>
</dbReference>
<keyword evidence="6 9" id="KW-0547">Nucleotide-binding</keyword>
<name>A0A1T0CJU8_9GAMM</name>
<protein>
    <recommendedName>
        <fullName evidence="9">Threonylcarbamoyl-AMP synthase</fullName>
        <shortName evidence="9">TC-AMP synthase</shortName>
        <ecNumber evidence="9">2.7.7.87</ecNumber>
    </recommendedName>
    <alternativeName>
        <fullName evidence="9">L-threonylcarbamoyladenylate synthase</fullName>
    </alternativeName>
    <alternativeName>
        <fullName evidence="9">t(6)A37 threonylcarbamoyladenosine biosynthesis protein TsaC</fullName>
    </alternativeName>
    <alternativeName>
        <fullName evidence="9">tRNA threonylcarbamoyladenosine biosynthesis protein TsaC</fullName>
    </alternativeName>
</protein>
<dbReference type="PANTHER" id="PTHR17490:SF18">
    <property type="entry name" value="THREONYLCARBAMOYL-AMP SYNTHASE"/>
    <property type="match status" value="1"/>
</dbReference>
<dbReference type="GO" id="GO:0005524">
    <property type="term" value="F:ATP binding"/>
    <property type="evidence" value="ECO:0007669"/>
    <property type="project" value="UniProtKB-UniRule"/>
</dbReference>
<dbReference type="GO" id="GO:0000049">
    <property type="term" value="F:tRNA binding"/>
    <property type="evidence" value="ECO:0007669"/>
    <property type="project" value="TreeGrafter"/>
</dbReference>
<dbReference type="GO" id="GO:0005737">
    <property type="term" value="C:cytoplasm"/>
    <property type="evidence" value="ECO:0007669"/>
    <property type="project" value="UniProtKB-SubCell"/>
</dbReference>
<keyword evidence="4 9" id="KW-0819">tRNA processing</keyword>
<reference evidence="11 12" key="1">
    <citation type="submission" date="2017-02" db="EMBL/GenBank/DDBJ databases">
        <title>Draft genome sequence of Moraxella lincolnii CCUG 9405T type strain.</title>
        <authorList>
            <person name="Salva-Serra F."/>
            <person name="Engstrom-Jakobsson H."/>
            <person name="Thorell K."/>
            <person name="Jaen-Luchoro D."/>
            <person name="Gonzales-Siles L."/>
            <person name="Karlsson R."/>
            <person name="Yazdan S."/>
            <person name="Boulund F."/>
            <person name="Johnning A."/>
            <person name="Engstrand L."/>
            <person name="Kristiansson E."/>
            <person name="Moore E."/>
        </authorList>
    </citation>
    <scope>NUCLEOTIDE SEQUENCE [LARGE SCALE GENOMIC DNA]</scope>
    <source>
        <strain evidence="11 12">CCUG 9405</strain>
    </source>
</reference>
<evidence type="ECO:0000256" key="3">
    <source>
        <dbReference type="ARBA" id="ARBA00022679"/>
    </source>
</evidence>
<evidence type="ECO:0000256" key="2">
    <source>
        <dbReference type="ARBA" id="ARBA00022490"/>
    </source>
</evidence>
<evidence type="ECO:0000256" key="6">
    <source>
        <dbReference type="ARBA" id="ARBA00022741"/>
    </source>
</evidence>
<dbReference type="Gene3D" id="3.90.870.10">
    <property type="entry name" value="DHBP synthase"/>
    <property type="match status" value="1"/>
</dbReference>
<comment type="function">
    <text evidence="9">Required for the formation of a threonylcarbamoyl group on adenosine at position 37 (t(6)A37) in tRNAs that read codons beginning with adenine. Catalyzes the conversion of L-threonine, HCO(3)(-)/CO(2) and ATP to give threonylcarbamoyl-AMP (TC-AMP) as the acyladenylate intermediate, with the release of diphosphate.</text>
</comment>
<keyword evidence="7 9" id="KW-0067">ATP-binding</keyword>
<comment type="similarity">
    <text evidence="9">Belongs to the SUA5 family. TsaC subfamily.</text>
</comment>
<evidence type="ECO:0000256" key="7">
    <source>
        <dbReference type="ARBA" id="ARBA00022840"/>
    </source>
</evidence>
<dbReference type="InterPro" id="IPR006070">
    <property type="entry name" value="Sua5-like_dom"/>
</dbReference>
<evidence type="ECO:0000256" key="1">
    <source>
        <dbReference type="ARBA" id="ARBA00004496"/>
    </source>
</evidence>
<dbReference type="AlphaFoldDB" id="A0A1T0CJU8"/>
<comment type="catalytic activity">
    <reaction evidence="8 9">
        <text>L-threonine + hydrogencarbonate + ATP = L-threonylcarbamoyladenylate + diphosphate + H2O</text>
        <dbReference type="Rhea" id="RHEA:36407"/>
        <dbReference type="ChEBI" id="CHEBI:15377"/>
        <dbReference type="ChEBI" id="CHEBI:17544"/>
        <dbReference type="ChEBI" id="CHEBI:30616"/>
        <dbReference type="ChEBI" id="CHEBI:33019"/>
        <dbReference type="ChEBI" id="CHEBI:57926"/>
        <dbReference type="ChEBI" id="CHEBI:73682"/>
        <dbReference type="EC" id="2.7.7.87"/>
    </reaction>
</comment>
<evidence type="ECO:0000313" key="11">
    <source>
        <dbReference type="EMBL" id="OOS22594.1"/>
    </source>
</evidence>
<dbReference type="InterPro" id="IPR050156">
    <property type="entry name" value="TC-AMP_synthase_SUA5"/>
</dbReference>